<name>A0A9X7S5E2_STRDY</name>
<dbReference type="Proteomes" id="UP000347383">
    <property type="component" value="Chromosome"/>
</dbReference>
<sequence length="121" mass="13562">MINNLPLELANEPSLDYLNGQPHRTRVTLTNADGAHYPVFFDVDAINKPLPDLLKMALEVVYEKNSPGRAEDEKFNLLGKKIGEADAAIDAAKEQYQKMEKMMKVMSATLNQLISTRGDDR</sequence>
<dbReference type="AlphaFoldDB" id="A0A9X7S5E2"/>
<evidence type="ECO:0000313" key="2">
    <source>
        <dbReference type="EMBL" id="QGH01235.1"/>
    </source>
</evidence>
<dbReference type="InterPro" id="IPR009796">
    <property type="entry name" value="DUF1366"/>
</dbReference>
<feature type="coiled-coil region" evidence="1">
    <location>
        <begin position="82"/>
        <end position="109"/>
    </location>
</feature>
<reference evidence="2 3" key="1">
    <citation type="submission" date="2018-10" db="EMBL/GenBank/DDBJ databases">
        <title>Comparative Genomics Analysis of the Streptococcus dysgalactiae subspecies dysgalactiae.</title>
        <authorList>
            <person name="Koh T.H."/>
            <person name="Abdul Rahman N."/>
            <person name="Sessions O.M."/>
        </authorList>
    </citation>
    <scope>NUCLEOTIDE SEQUENCE [LARGE SCALE GENOMIC DNA]</scope>
    <source>
        <strain evidence="2 3">DB60705-15</strain>
    </source>
</reference>
<proteinExistence type="predicted"/>
<evidence type="ECO:0000313" key="3">
    <source>
        <dbReference type="Proteomes" id="UP000347383"/>
    </source>
</evidence>
<evidence type="ECO:0000256" key="1">
    <source>
        <dbReference type="SAM" id="Coils"/>
    </source>
</evidence>
<organism evidence="2 3">
    <name type="scientific">Streptococcus dysgalactiae subsp. dysgalactiae</name>
    <dbReference type="NCBI Taxonomy" id="99822"/>
    <lineage>
        <taxon>Bacteria</taxon>
        <taxon>Bacillati</taxon>
        <taxon>Bacillota</taxon>
        <taxon>Bacilli</taxon>
        <taxon>Lactobacillales</taxon>
        <taxon>Streptococcaceae</taxon>
        <taxon>Streptococcus</taxon>
    </lineage>
</organism>
<gene>
    <name evidence="2" type="ORF">EA457_00960</name>
</gene>
<dbReference type="EMBL" id="CP033165">
    <property type="protein sequence ID" value="QGH01235.1"/>
    <property type="molecule type" value="Genomic_DNA"/>
</dbReference>
<dbReference type="Pfam" id="PF07104">
    <property type="entry name" value="DUF1366"/>
    <property type="match status" value="1"/>
</dbReference>
<keyword evidence="1" id="KW-0175">Coiled coil</keyword>
<protein>
    <submittedName>
        <fullName evidence="2">DUF1366 domain-containing protein</fullName>
    </submittedName>
</protein>
<accession>A0A9X7S5E2</accession>
<dbReference type="RefSeq" id="WP_155778323.1">
    <property type="nucleotide sequence ID" value="NZ_CP033165.1"/>
</dbReference>